<dbReference type="OrthoDB" id="3385086at2"/>
<keyword evidence="4 5" id="KW-0472">Membrane</keyword>
<dbReference type="EMBL" id="QMFY01000002">
    <property type="protein sequence ID" value="RAW02268.1"/>
    <property type="molecule type" value="Genomic_DNA"/>
</dbReference>
<dbReference type="RefSeq" id="WP_112746091.1">
    <property type="nucleotide sequence ID" value="NZ_QMFY01000002.1"/>
</dbReference>
<accession>A0A364Y5J8</accession>
<proteinExistence type="predicted"/>
<organism evidence="6 7">
    <name type="scientific">Pseudochryseolinea flava</name>
    <dbReference type="NCBI Taxonomy" id="2059302"/>
    <lineage>
        <taxon>Bacteria</taxon>
        <taxon>Pseudomonadati</taxon>
        <taxon>Bacteroidota</taxon>
        <taxon>Cytophagia</taxon>
        <taxon>Cytophagales</taxon>
        <taxon>Fulvivirgaceae</taxon>
        <taxon>Pseudochryseolinea</taxon>
    </lineage>
</organism>
<keyword evidence="3 5" id="KW-1133">Transmembrane helix</keyword>
<evidence type="ECO:0000313" key="6">
    <source>
        <dbReference type="EMBL" id="RAW02268.1"/>
    </source>
</evidence>
<dbReference type="AlphaFoldDB" id="A0A364Y5J8"/>
<evidence type="ECO:0000256" key="2">
    <source>
        <dbReference type="ARBA" id="ARBA00022692"/>
    </source>
</evidence>
<reference evidence="6 7" key="1">
    <citation type="submission" date="2018-06" db="EMBL/GenBank/DDBJ databases">
        <title>Chryseolinea flavus sp. nov., a member of the phylum Bacteroidetes isolated from soil.</title>
        <authorList>
            <person name="Li Y."/>
            <person name="Wang J."/>
        </authorList>
    </citation>
    <scope>NUCLEOTIDE SEQUENCE [LARGE SCALE GENOMIC DNA]</scope>
    <source>
        <strain evidence="6 7">SDU1-6</strain>
    </source>
</reference>
<dbReference type="InterPro" id="IPR032808">
    <property type="entry name" value="DoxX"/>
</dbReference>
<dbReference type="Proteomes" id="UP000251889">
    <property type="component" value="Unassembled WGS sequence"/>
</dbReference>
<dbReference type="Pfam" id="PF13564">
    <property type="entry name" value="DoxX_2"/>
    <property type="match status" value="1"/>
</dbReference>
<evidence type="ECO:0000256" key="4">
    <source>
        <dbReference type="ARBA" id="ARBA00023136"/>
    </source>
</evidence>
<comment type="caution">
    <text evidence="6">The sequence shown here is derived from an EMBL/GenBank/DDBJ whole genome shotgun (WGS) entry which is preliminary data.</text>
</comment>
<keyword evidence="2 5" id="KW-0812">Transmembrane</keyword>
<protein>
    <submittedName>
        <fullName evidence="6">DoxX family protein</fullName>
    </submittedName>
</protein>
<evidence type="ECO:0000256" key="1">
    <source>
        <dbReference type="ARBA" id="ARBA00004141"/>
    </source>
</evidence>
<name>A0A364Y5J8_9BACT</name>
<gene>
    <name evidence="6" type="ORF">DQQ10_06940</name>
</gene>
<evidence type="ECO:0000256" key="3">
    <source>
        <dbReference type="ARBA" id="ARBA00022989"/>
    </source>
</evidence>
<feature type="transmembrane region" description="Helical" evidence="5">
    <location>
        <begin position="81"/>
        <end position="102"/>
    </location>
</feature>
<feature type="transmembrane region" description="Helical" evidence="5">
    <location>
        <begin position="12"/>
        <end position="35"/>
    </location>
</feature>
<feature type="transmembrane region" description="Helical" evidence="5">
    <location>
        <begin position="108"/>
        <end position="125"/>
    </location>
</feature>
<feature type="transmembrane region" description="Helical" evidence="5">
    <location>
        <begin position="55"/>
        <end position="74"/>
    </location>
</feature>
<sequence>MTTKIDKRRVPQIILWSLQIVLALLLLSGAAMKLLMPIEDLSKMWAWAGEVPPAFVRFIGGVDLLGAVGIVLPLQLAGRFNAMAISGAGIVALMISASIFHIQRGEGSEIGINIVVGFIAAFVAWKRWNAPVDLLRFC</sequence>
<evidence type="ECO:0000256" key="5">
    <source>
        <dbReference type="SAM" id="Phobius"/>
    </source>
</evidence>
<evidence type="ECO:0000313" key="7">
    <source>
        <dbReference type="Proteomes" id="UP000251889"/>
    </source>
</evidence>
<dbReference type="GO" id="GO:0016020">
    <property type="term" value="C:membrane"/>
    <property type="evidence" value="ECO:0007669"/>
    <property type="project" value="UniProtKB-SubCell"/>
</dbReference>
<comment type="subcellular location">
    <subcellularLocation>
        <location evidence="1">Membrane</location>
        <topology evidence="1">Multi-pass membrane protein</topology>
    </subcellularLocation>
</comment>
<keyword evidence="7" id="KW-1185">Reference proteome</keyword>